<dbReference type="Proteomes" id="UP000238479">
    <property type="component" value="Chromosome 3"/>
</dbReference>
<organism evidence="2 3">
    <name type="scientific">Rosa chinensis</name>
    <name type="common">China rose</name>
    <dbReference type="NCBI Taxonomy" id="74649"/>
    <lineage>
        <taxon>Eukaryota</taxon>
        <taxon>Viridiplantae</taxon>
        <taxon>Streptophyta</taxon>
        <taxon>Embryophyta</taxon>
        <taxon>Tracheophyta</taxon>
        <taxon>Spermatophyta</taxon>
        <taxon>Magnoliopsida</taxon>
        <taxon>eudicotyledons</taxon>
        <taxon>Gunneridae</taxon>
        <taxon>Pentapetalae</taxon>
        <taxon>rosids</taxon>
        <taxon>fabids</taxon>
        <taxon>Rosales</taxon>
        <taxon>Rosaceae</taxon>
        <taxon>Rosoideae</taxon>
        <taxon>Rosoideae incertae sedis</taxon>
        <taxon>Rosa</taxon>
    </lineage>
</organism>
<feature type="transmembrane region" description="Helical" evidence="1">
    <location>
        <begin position="20"/>
        <end position="39"/>
    </location>
</feature>
<evidence type="ECO:0000313" key="3">
    <source>
        <dbReference type="Proteomes" id="UP000238479"/>
    </source>
</evidence>
<sequence>MIYNCMNHVHFTISVYAKVLLILYDFLAKVSSFFLSLMACRSCCSSKGRCM</sequence>
<dbReference type="AlphaFoldDB" id="A0A2P6RH60"/>
<evidence type="ECO:0000313" key="2">
    <source>
        <dbReference type="EMBL" id="PRQ45763.1"/>
    </source>
</evidence>
<evidence type="ECO:0000256" key="1">
    <source>
        <dbReference type="SAM" id="Phobius"/>
    </source>
</evidence>
<accession>A0A2P6RH60</accession>
<protein>
    <submittedName>
        <fullName evidence="2">Uncharacterized protein</fullName>
    </submittedName>
</protein>
<proteinExistence type="predicted"/>
<name>A0A2P6RH60_ROSCH</name>
<gene>
    <name evidence="2" type="ORF">RchiOBHm_Chr3g0495171</name>
</gene>
<keyword evidence="3" id="KW-1185">Reference proteome</keyword>
<dbReference type="Gramene" id="PRQ45763">
    <property type="protein sequence ID" value="PRQ45763"/>
    <property type="gene ID" value="RchiOBHm_Chr3g0495171"/>
</dbReference>
<keyword evidence="1" id="KW-0812">Transmembrane</keyword>
<keyword evidence="1" id="KW-1133">Transmembrane helix</keyword>
<comment type="caution">
    <text evidence="2">The sequence shown here is derived from an EMBL/GenBank/DDBJ whole genome shotgun (WGS) entry which is preliminary data.</text>
</comment>
<dbReference type="EMBL" id="PDCK01000041">
    <property type="protein sequence ID" value="PRQ45763.1"/>
    <property type="molecule type" value="Genomic_DNA"/>
</dbReference>
<reference evidence="2 3" key="1">
    <citation type="journal article" date="2018" name="Nat. Genet.">
        <title>The Rosa genome provides new insights in the design of modern roses.</title>
        <authorList>
            <person name="Bendahmane M."/>
        </authorList>
    </citation>
    <scope>NUCLEOTIDE SEQUENCE [LARGE SCALE GENOMIC DNA]</scope>
    <source>
        <strain evidence="3">cv. Old Blush</strain>
    </source>
</reference>
<keyword evidence="1" id="KW-0472">Membrane</keyword>